<dbReference type="InterPro" id="IPR045851">
    <property type="entry name" value="AMP-bd_C_sf"/>
</dbReference>
<evidence type="ECO:0000313" key="7">
    <source>
        <dbReference type="Proteomes" id="UP001069802"/>
    </source>
</evidence>
<evidence type="ECO:0000313" key="6">
    <source>
        <dbReference type="EMBL" id="MCZ4279186.1"/>
    </source>
</evidence>
<dbReference type="CDD" id="cd05936">
    <property type="entry name" value="FC-FACS_FadD_like"/>
    <property type="match status" value="1"/>
</dbReference>
<keyword evidence="2 6" id="KW-0436">Ligase</keyword>
<dbReference type="Pfam" id="PF13193">
    <property type="entry name" value="AMP-binding_C"/>
    <property type="match status" value="1"/>
</dbReference>
<dbReference type="PROSITE" id="PS00455">
    <property type="entry name" value="AMP_BINDING"/>
    <property type="match status" value="1"/>
</dbReference>
<feature type="domain" description="AMP-dependent synthetase/ligase" evidence="4">
    <location>
        <begin position="42"/>
        <end position="418"/>
    </location>
</feature>
<dbReference type="Gene3D" id="3.40.50.980">
    <property type="match status" value="2"/>
</dbReference>
<dbReference type="InterPro" id="IPR025110">
    <property type="entry name" value="AMP-bd_C"/>
</dbReference>
<dbReference type="EMBL" id="JAPWGY010000001">
    <property type="protein sequence ID" value="MCZ4279186.1"/>
    <property type="molecule type" value="Genomic_DNA"/>
</dbReference>
<comment type="similarity">
    <text evidence="1">Belongs to the ATP-dependent AMP-binding enzyme family.</text>
</comment>
<evidence type="ECO:0000259" key="4">
    <source>
        <dbReference type="Pfam" id="PF00501"/>
    </source>
</evidence>
<dbReference type="PANTHER" id="PTHR24096:SF149">
    <property type="entry name" value="AMP-BINDING DOMAIN-CONTAINING PROTEIN-RELATED"/>
    <property type="match status" value="1"/>
</dbReference>
<dbReference type="GO" id="GO:0016874">
    <property type="term" value="F:ligase activity"/>
    <property type="evidence" value="ECO:0007669"/>
    <property type="project" value="UniProtKB-KW"/>
</dbReference>
<gene>
    <name evidence="6" type="ORF">O4H49_00260</name>
</gene>
<evidence type="ECO:0000259" key="5">
    <source>
        <dbReference type="Pfam" id="PF13193"/>
    </source>
</evidence>
<sequence length="575" mass="63225">MGLSSHMGRTPLSAVARKDPVRPGNRSLYENLEQVTLAFGQNSCVEFLGRDYSYREILDQVHRVAAGLQRQGVKKGDRVVLFLPNSPYFVVSYYAILKIGAVVVNSNPLYAESELEHQLKDSGAEVLITIDIKELCQKAIKQLGRTPLRKVVICRLSQAMPILKGALFSLLQFHKVSHPTGPQILEFEDLASSLDGAYPVEVKPADLAVLQYTGGTTGAPKGAALSHANVMANTEQVTAWFSNAVPGEERILGVLPLFHVFAMTTVLNMGISLGAQIILLPRFQLGQMLKTIDRLKPTLMMGVPTLYNAVNNSPVVDQYDLSSIKYCISGGAPLPLDCKHRFEELTGCVLVEGYGLSEASPVCACNPVAGQNKEGSIGLPMPGTLLEIRSPEAPFELLPKGDKGELCITGPQVMTEYWHNSEATEKTICEGRLRSGDIGYMDKEGYVFLLDRLKDLILCNGYNVYPRNIEEAINRHPAVAEVTVIGVPDKEHGEIPKAFVKLHAGQQLSEADLQEFLQKYLSVIERPRIVEFRKELPKTMIGKLSKKELRQEEQDAARGRSDSKHDLKGSDDGTS</sequence>
<feature type="compositionally biased region" description="Basic and acidic residues" evidence="3">
    <location>
        <begin position="545"/>
        <end position="575"/>
    </location>
</feature>
<reference evidence="6" key="1">
    <citation type="submission" date="2022-12" db="EMBL/GenBank/DDBJ databases">
        <title>Bacterial isolates from different developmental stages of Nematostella vectensis.</title>
        <authorList>
            <person name="Fraune S."/>
        </authorList>
    </citation>
    <scope>NUCLEOTIDE SEQUENCE</scope>
    <source>
        <strain evidence="6">G21630-S1</strain>
    </source>
</reference>
<dbReference type="RefSeq" id="WP_269421401.1">
    <property type="nucleotide sequence ID" value="NZ_JAPWGY010000001.1"/>
</dbReference>
<keyword evidence="7" id="KW-1185">Reference proteome</keyword>
<dbReference type="SUPFAM" id="SSF56801">
    <property type="entry name" value="Acetyl-CoA synthetase-like"/>
    <property type="match status" value="1"/>
</dbReference>
<dbReference type="Proteomes" id="UP001069802">
    <property type="component" value="Unassembled WGS sequence"/>
</dbReference>
<evidence type="ECO:0000256" key="3">
    <source>
        <dbReference type="SAM" id="MobiDB-lite"/>
    </source>
</evidence>
<comment type="caution">
    <text evidence="6">The sequence shown here is derived from an EMBL/GenBank/DDBJ whole genome shotgun (WGS) entry which is preliminary data.</text>
</comment>
<dbReference type="Gene3D" id="3.30.300.30">
    <property type="match status" value="1"/>
</dbReference>
<evidence type="ECO:0000256" key="1">
    <source>
        <dbReference type="ARBA" id="ARBA00006432"/>
    </source>
</evidence>
<dbReference type="InterPro" id="IPR020845">
    <property type="entry name" value="AMP-binding_CS"/>
</dbReference>
<dbReference type="Pfam" id="PF00501">
    <property type="entry name" value="AMP-binding"/>
    <property type="match status" value="1"/>
</dbReference>
<proteinExistence type="inferred from homology"/>
<organism evidence="6 7">
    <name type="scientific">Kiloniella laminariae</name>
    <dbReference type="NCBI Taxonomy" id="454162"/>
    <lineage>
        <taxon>Bacteria</taxon>
        <taxon>Pseudomonadati</taxon>
        <taxon>Pseudomonadota</taxon>
        <taxon>Alphaproteobacteria</taxon>
        <taxon>Rhodospirillales</taxon>
        <taxon>Kiloniellaceae</taxon>
        <taxon>Kiloniella</taxon>
    </lineage>
</organism>
<protein>
    <submittedName>
        <fullName evidence="6">Long-chain fatty acid--CoA ligase</fullName>
    </submittedName>
</protein>
<name>A0ABT4LDL1_9PROT</name>
<feature type="region of interest" description="Disordered" evidence="3">
    <location>
        <begin position="544"/>
        <end position="575"/>
    </location>
</feature>
<accession>A0ABT4LDL1</accession>
<dbReference type="InterPro" id="IPR000873">
    <property type="entry name" value="AMP-dep_synth/lig_dom"/>
</dbReference>
<evidence type="ECO:0000256" key="2">
    <source>
        <dbReference type="ARBA" id="ARBA00022598"/>
    </source>
</evidence>
<dbReference type="Gene3D" id="2.30.38.10">
    <property type="entry name" value="Luciferase, Domain 3"/>
    <property type="match status" value="1"/>
</dbReference>
<dbReference type="PANTHER" id="PTHR24096">
    <property type="entry name" value="LONG-CHAIN-FATTY-ACID--COA LIGASE"/>
    <property type="match status" value="1"/>
</dbReference>
<feature type="domain" description="AMP-binding enzyme C-terminal" evidence="5">
    <location>
        <begin position="469"/>
        <end position="543"/>
    </location>
</feature>